<gene>
    <name evidence="6" type="ORF">MCNF_18990</name>
</gene>
<proteinExistence type="inferred from homology"/>
<organism evidence="6 7">
    <name type="scientific">Mycolicibacterium confluentis</name>
    <dbReference type="NCBI Taxonomy" id="28047"/>
    <lineage>
        <taxon>Bacteria</taxon>
        <taxon>Bacillati</taxon>
        <taxon>Actinomycetota</taxon>
        <taxon>Actinomycetes</taxon>
        <taxon>Mycobacteriales</taxon>
        <taxon>Mycobacteriaceae</taxon>
        <taxon>Mycolicibacterium</taxon>
    </lineage>
</organism>
<keyword evidence="4" id="KW-0862">Zinc</keyword>
<evidence type="ECO:0000256" key="3">
    <source>
        <dbReference type="PIRSR" id="PIRSR605511-1"/>
    </source>
</evidence>
<dbReference type="RefSeq" id="WP_085150563.1">
    <property type="nucleotide sequence ID" value="NZ_AP022612.1"/>
</dbReference>
<evidence type="ECO:0000256" key="1">
    <source>
        <dbReference type="ARBA" id="ARBA00008853"/>
    </source>
</evidence>
<evidence type="ECO:0000259" key="5">
    <source>
        <dbReference type="Pfam" id="PF08450"/>
    </source>
</evidence>
<dbReference type="Proteomes" id="UP000466931">
    <property type="component" value="Chromosome"/>
</dbReference>
<reference evidence="6" key="2">
    <citation type="submission" date="2020-02" db="EMBL/GenBank/DDBJ databases">
        <authorList>
            <person name="Matsumoto Y."/>
            <person name="Motooka D."/>
            <person name="Nakamura S."/>
        </authorList>
    </citation>
    <scope>NUCLEOTIDE SEQUENCE</scope>
    <source>
        <strain evidence="6">JCM 13671</strain>
    </source>
</reference>
<dbReference type="InterPro" id="IPR011042">
    <property type="entry name" value="6-blade_b-propeller_TolB-like"/>
</dbReference>
<dbReference type="AlphaFoldDB" id="A0A7I7XVU9"/>
<dbReference type="PRINTS" id="PR01790">
    <property type="entry name" value="SMP30FAMILY"/>
</dbReference>
<evidence type="ECO:0000313" key="7">
    <source>
        <dbReference type="Proteomes" id="UP000466931"/>
    </source>
</evidence>
<feature type="binding site" evidence="4">
    <location>
        <position position="97"/>
    </location>
    <ligand>
        <name>substrate</name>
    </ligand>
</feature>
<name>A0A7I7XVU9_9MYCO</name>
<reference evidence="6" key="1">
    <citation type="journal article" date="2019" name="Emerg. Microbes Infect.">
        <title>Comprehensive subspecies identification of 175 nontuberculous mycobacteria species based on 7547 genomic profiles.</title>
        <authorList>
            <person name="Matsumoto Y."/>
            <person name="Kinjo T."/>
            <person name="Motooka D."/>
            <person name="Nabeya D."/>
            <person name="Jung N."/>
            <person name="Uechi K."/>
            <person name="Horii T."/>
            <person name="Iida T."/>
            <person name="Fujita J."/>
            <person name="Nakamura S."/>
        </authorList>
    </citation>
    <scope>NUCLEOTIDE SEQUENCE [LARGE SCALE GENOMIC DNA]</scope>
    <source>
        <strain evidence="6">JCM 13671</strain>
    </source>
</reference>
<keyword evidence="2" id="KW-0378">Hydrolase</keyword>
<feature type="domain" description="SMP-30/Gluconolactonase/LRE-like region" evidence="5">
    <location>
        <begin position="16"/>
        <end position="246"/>
    </location>
</feature>
<sequence length="278" mass="29115">MGSIAPAPFIDGLVYGEGPRWHDGRLWFTDGLAGQVCSAGVAGDVVVEATIPRASGLGWLPDRTLVVSTLFEPSLHYVDPDGSVTVSDMGDLAWSTNDMVVTTDGRTYVDLYRVTDDGLVGDIALLDSDRAVQIVATGLALPNGLGFLPGGSSLVVSETRGSRILSYPVEPDGTLGEAEVFADLGPDRHPDGLCVDVEGGVWVGCYDTAEFLRVTAGGTVTHRIPLDEGWAVAPALGGPDGRTLYLVIDDTDHAALLKGVSRGWIMQARVEIPAAGSP</sequence>
<protein>
    <submittedName>
        <fullName evidence="6">Gluconolactonase</fullName>
    </submittedName>
</protein>
<dbReference type="Pfam" id="PF08450">
    <property type="entry name" value="SGL"/>
    <property type="match status" value="1"/>
</dbReference>
<dbReference type="GO" id="GO:0046872">
    <property type="term" value="F:metal ion binding"/>
    <property type="evidence" value="ECO:0007669"/>
    <property type="project" value="UniProtKB-KW"/>
</dbReference>
<dbReference type="InterPro" id="IPR013658">
    <property type="entry name" value="SGL"/>
</dbReference>
<feature type="active site" description="Proton donor/acceptor" evidence="3">
    <location>
        <position position="191"/>
    </location>
</feature>
<dbReference type="InterPro" id="IPR005511">
    <property type="entry name" value="SMP-30"/>
</dbReference>
<keyword evidence="7" id="KW-1185">Reference proteome</keyword>
<evidence type="ECO:0000256" key="4">
    <source>
        <dbReference type="PIRSR" id="PIRSR605511-2"/>
    </source>
</evidence>
<dbReference type="InterPro" id="IPR051262">
    <property type="entry name" value="SMP-30/CGR1_Lactonase"/>
</dbReference>
<dbReference type="GO" id="GO:0016787">
    <property type="term" value="F:hydrolase activity"/>
    <property type="evidence" value="ECO:0007669"/>
    <property type="project" value="UniProtKB-KW"/>
</dbReference>
<dbReference type="PANTHER" id="PTHR47572">
    <property type="entry name" value="LIPOPROTEIN-RELATED"/>
    <property type="match status" value="1"/>
</dbReference>
<dbReference type="SUPFAM" id="SSF63829">
    <property type="entry name" value="Calcium-dependent phosphotriesterase"/>
    <property type="match status" value="1"/>
</dbReference>
<comment type="cofactor">
    <cofactor evidence="4">
        <name>Zn(2+)</name>
        <dbReference type="ChEBI" id="CHEBI:29105"/>
    </cofactor>
    <text evidence="4">Binds 1 divalent metal cation per subunit.</text>
</comment>
<evidence type="ECO:0000256" key="2">
    <source>
        <dbReference type="ARBA" id="ARBA00022801"/>
    </source>
</evidence>
<keyword evidence="4" id="KW-0479">Metal-binding</keyword>
<feature type="binding site" evidence="4">
    <location>
        <position position="17"/>
    </location>
    <ligand>
        <name>a divalent metal cation</name>
        <dbReference type="ChEBI" id="CHEBI:60240"/>
    </ligand>
</feature>
<feature type="binding site" evidence="4">
    <location>
        <position position="191"/>
    </location>
    <ligand>
        <name>a divalent metal cation</name>
        <dbReference type="ChEBI" id="CHEBI:60240"/>
    </ligand>
</feature>
<dbReference type="EMBL" id="AP022612">
    <property type="protein sequence ID" value="BBZ33294.1"/>
    <property type="molecule type" value="Genomic_DNA"/>
</dbReference>
<dbReference type="PANTHER" id="PTHR47572:SF4">
    <property type="entry name" value="LACTONASE DRP35"/>
    <property type="match status" value="1"/>
</dbReference>
<evidence type="ECO:0000313" key="6">
    <source>
        <dbReference type="EMBL" id="BBZ33294.1"/>
    </source>
</evidence>
<comment type="similarity">
    <text evidence="1">Belongs to the SMP-30/CGR1 family.</text>
</comment>
<feature type="binding site" evidence="4">
    <location>
        <position position="143"/>
    </location>
    <ligand>
        <name>a divalent metal cation</name>
        <dbReference type="ChEBI" id="CHEBI:60240"/>
    </ligand>
</feature>
<accession>A0A7I7XVU9</accession>
<dbReference type="Gene3D" id="2.120.10.30">
    <property type="entry name" value="TolB, C-terminal domain"/>
    <property type="match status" value="1"/>
</dbReference>